<dbReference type="GO" id="GO:0005886">
    <property type="term" value="C:plasma membrane"/>
    <property type="evidence" value="ECO:0007669"/>
    <property type="project" value="TreeGrafter"/>
</dbReference>
<feature type="domain" description="F5/8 type C" evidence="3">
    <location>
        <begin position="380"/>
        <end position="526"/>
    </location>
</feature>
<dbReference type="AlphaFoldDB" id="A0A6P4ZUL0"/>
<dbReference type="InterPro" id="IPR050633">
    <property type="entry name" value="Neuropilin_MCO_CoagFactor"/>
</dbReference>
<feature type="compositionally biased region" description="Low complexity" evidence="2">
    <location>
        <begin position="709"/>
        <end position="718"/>
    </location>
</feature>
<feature type="region of interest" description="Disordered" evidence="2">
    <location>
        <begin position="709"/>
        <end position="760"/>
    </location>
</feature>
<dbReference type="PROSITE" id="PS01286">
    <property type="entry name" value="FA58C_2"/>
    <property type="match status" value="1"/>
</dbReference>
<dbReference type="PANTHER" id="PTHR46806:SF7">
    <property type="entry name" value="COAGULATION FACTOR VIII"/>
    <property type="match status" value="1"/>
</dbReference>
<evidence type="ECO:0000259" key="3">
    <source>
        <dbReference type="PROSITE" id="PS50022"/>
    </source>
</evidence>
<gene>
    <name evidence="5" type="primary">LOC109482333</name>
</gene>
<feature type="compositionally biased region" description="Polar residues" evidence="2">
    <location>
        <begin position="719"/>
        <end position="743"/>
    </location>
</feature>
<feature type="domain" description="F5/8 type C" evidence="3">
    <location>
        <begin position="531"/>
        <end position="683"/>
    </location>
</feature>
<dbReference type="Pfam" id="PF00754">
    <property type="entry name" value="F5_F8_type_C"/>
    <property type="match status" value="3"/>
</dbReference>
<dbReference type="SUPFAM" id="SSF49785">
    <property type="entry name" value="Galactose-binding domain-like"/>
    <property type="match status" value="4"/>
</dbReference>
<name>A0A6P4ZUL0_BRABE</name>
<dbReference type="KEGG" id="bbel:109482333"/>
<evidence type="ECO:0000256" key="1">
    <source>
        <dbReference type="ARBA" id="ARBA00023157"/>
    </source>
</evidence>
<accession>A0A6P4ZUL0</accession>
<keyword evidence="1" id="KW-1015">Disulfide bond</keyword>
<dbReference type="Gene3D" id="2.60.120.260">
    <property type="entry name" value="Galactose-binding domain-like"/>
    <property type="match status" value="4"/>
</dbReference>
<dbReference type="InterPro" id="IPR008979">
    <property type="entry name" value="Galactose-bd-like_sf"/>
</dbReference>
<dbReference type="GeneID" id="109482333"/>
<dbReference type="CDD" id="cd00057">
    <property type="entry name" value="FA58C"/>
    <property type="match status" value="3"/>
</dbReference>
<proteinExistence type="predicted"/>
<dbReference type="PROSITE" id="PS01285">
    <property type="entry name" value="FA58C_1"/>
    <property type="match status" value="3"/>
</dbReference>
<dbReference type="PANTHER" id="PTHR46806">
    <property type="entry name" value="F5/8 TYPE C DOMAIN-CONTAINING PROTEIN"/>
    <property type="match status" value="1"/>
</dbReference>
<keyword evidence="4" id="KW-1185">Reference proteome</keyword>
<dbReference type="SMART" id="SM00231">
    <property type="entry name" value="FA58C"/>
    <property type="match status" value="3"/>
</dbReference>
<evidence type="ECO:0000313" key="5">
    <source>
        <dbReference type="RefSeq" id="XP_019640573.1"/>
    </source>
</evidence>
<dbReference type="OrthoDB" id="10046852at2759"/>
<dbReference type="Proteomes" id="UP000515135">
    <property type="component" value="Unplaced"/>
</dbReference>
<sequence>MADTTAGGGKHVFQGNRDANGVKTNTIDPPIVTRFIRLMAVTWRFWGIAFRLELLGNFDFKVIHNADDAKLISDPVFSEFYNLWVRGDIAIFHRIRSKDTDGNESSPRPDETPSTDRIYNNAIMFTANDDSSNNGNVSIGQSHGTTYANATFDQSEETMSNGPYPYATIGDVITGQSEETDDTIYTYVQDESYSPRPTMKPPLCMILLLLLQVRFMMLVTATDCRSALGVESGVITDDQISASSSWSSQYQPREARLNNLNAWSPNSDSTSEWLQVDMLERTSITGIQTQGHRYFVTSHFVTSHYVTSYKLIYSNDGINWNIFQENGSDKVFQGNRDANGVKTNTIDPPIVTRFIRLMAVRWQVAIAFRLELLGCELEYCRSALGVETGVITDDQFSASSSFSSQYQPREARLNSLNAWSPSSDSTSDWLQVDMLERTSITGIQTQGHRYFGRSYYVTSYKLIYSNDGINWNIFQENGSDKIFEGNSNGDGVKTNYIDPPIVTRFIRLMPVTWERVIAFRLELLGCELEYCRSALGVESGAIRNNQFSASSSVSDSWQPWEARLNSGRAWMPSSFSTSEWLQVDLLKRMSITGIQTQGQASFRFLHLVTSYKLLYSDDGTDLNWNTFQENGSDKIFEGNIDIMDPDIVKTNYIDPPIVTRFIRLMPVTWGRWWIALRLELLGCELESNTTSAAPPTTETLPTTYLLSSTKKTTTSAAPQRSTSTSISSGPEVTSPSSTNTSDGSTDKPAGTTSGKEIVNP</sequence>
<dbReference type="FunFam" id="2.60.120.260:FF:000002">
    <property type="entry name" value="Coagulation factor VIII"/>
    <property type="match status" value="3"/>
</dbReference>
<organism evidence="4 5">
    <name type="scientific">Branchiostoma belcheri</name>
    <name type="common">Amphioxus</name>
    <dbReference type="NCBI Taxonomy" id="7741"/>
    <lineage>
        <taxon>Eukaryota</taxon>
        <taxon>Metazoa</taxon>
        <taxon>Chordata</taxon>
        <taxon>Cephalochordata</taxon>
        <taxon>Leptocardii</taxon>
        <taxon>Amphioxiformes</taxon>
        <taxon>Branchiostomatidae</taxon>
        <taxon>Branchiostoma</taxon>
    </lineage>
</organism>
<protein>
    <submittedName>
        <fullName evidence="5">Uncharacterized protein LOC109482333</fullName>
    </submittedName>
</protein>
<evidence type="ECO:0000256" key="2">
    <source>
        <dbReference type="SAM" id="MobiDB-lite"/>
    </source>
</evidence>
<dbReference type="GO" id="GO:0038023">
    <property type="term" value="F:signaling receptor activity"/>
    <property type="evidence" value="ECO:0007669"/>
    <property type="project" value="TreeGrafter"/>
</dbReference>
<dbReference type="PROSITE" id="PS50022">
    <property type="entry name" value="FA58C_3"/>
    <property type="match status" value="4"/>
</dbReference>
<dbReference type="GO" id="GO:0007155">
    <property type="term" value="P:cell adhesion"/>
    <property type="evidence" value="ECO:0007669"/>
    <property type="project" value="UniProtKB-KW"/>
</dbReference>
<reference evidence="5" key="1">
    <citation type="submission" date="2025-08" db="UniProtKB">
        <authorList>
            <consortium name="RefSeq"/>
        </authorList>
    </citation>
    <scope>IDENTIFICATION</scope>
    <source>
        <tissue evidence="5">Gonad</tissue>
    </source>
</reference>
<dbReference type="GO" id="GO:0012505">
    <property type="term" value="C:endomembrane system"/>
    <property type="evidence" value="ECO:0007669"/>
    <property type="project" value="UniProtKB-SubCell"/>
</dbReference>
<feature type="domain" description="F5/8 type C" evidence="3">
    <location>
        <begin position="224"/>
        <end position="375"/>
    </location>
</feature>
<dbReference type="InterPro" id="IPR000421">
    <property type="entry name" value="FA58C"/>
</dbReference>
<dbReference type="GO" id="GO:0005576">
    <property type="term" value="C:extracellular region"/>
    <property type="evidence" value="ECO:0007669"/>
    <property type="project" value="UniProtKB-SubCell"/>
</dbReference>
<evidence type="ECO:0000313" key="4">
    <source>
        <dbReference type="Proteomes" id="UP000515135"/>
    </source>
</evidence>
<feature type="domain" description="F5/8 type C" evidence="3">
    <location>
        <begin position="1"/>
        <end position="57"/>
    </location>
</feature>
<dbReference type="RefSeq" id="XP_019640573.1">
    <property type="nucleotide sequence ID" value="XM_019785014.1"/>
</dbReference>